<feature type="region of interest" description="Disordered" evidence="1">
    <location>
        <begin position="60"/>
        <end position="85"/>
    </location>
</feature>
<sequence length="721" mass="80602">MSSIAPLHHAAHAVPARTGRSSNEPTAWLGGILFATLAMLANAIPSVSAQDDFPSLLNAPRLAESSSNPAPSSSPESTESPAAEPIRMKTFEQWLRSDLRPEANESTDQAGSSLSSPPLPETHPSLGELLTDVRPPVLRSPLEPINALPPVEAGLDHTNPMFEIDGGLPWGFSGPSGIKPSEPQTSSHFVPIDDRWRLGLEDSDRYGKGHPMLDDYPGVKGVWWDPYNQNVLKGDYPVLGQHTFLKLTAKSFNLFEGRQLPTPTTPFEATQNPGAAAFFGDPDQFLFASFNSFAIDLFHGNAAFKPNDWRIRLNAIYNMNNLTADELGVVNPDVRAGKSRFRQDIQLEEWFLETKLADLSPYYDFVSARVGSQPFVSDFRGFIFADINRGVRLFGTRNANRDQFNVMWFDQTEKSINSLLNQIDEDRNQNTWIANYYRQDFLFPGLNANLSFHANHDRASTEFNDNDFLVRPDPVGVFQPHDVRAYYFGGATNGHVERINYSTAFYYAFGRDDLNPLAGRRVDISAYMAAIELSYDRDWVRFRTSYLYSSGDSDTNDDKATGFDAILPNPNFAGTEFSYWGRQDVRLFGVELTNRLSLTPSMRSNKFQGQTNFVNPGLHLFNLGLDADLTPRLKTINNVNWLWFDETSSLETYLFTGEVRNFIGTDISSGLEYRPLLNNNVVLLGGLSTLVGGDGFRDLFQRLDGELDAHVAGFLEVVLEY</sequence>
<reference evidence="2 3" key="1">
    <citation type="submission" date="2019-02" db="EMBL/GenBank/DDBJ databases">
        <title>Deep-cultivation of Planctomycetes and their phenomic and genomic characterization uncovers novel biology.</title>
        <authorList>
            <person name="Wiegand S."/>
            <person name="Jogler M."/>
            <person name="Boedeker C."/>
            <person name="Pinto D."/>
            <person name="Vollmers J."/>
            <person name="Rivas-Marin E."/>
            <person name="Kohn T."/>
            <person name="Peeters S.H."/>
            <person name="Heuer A."/>
            <person name="Rast P."/>
            <person name="Oberbeckmann S."/>
            <person name="Bunk B."/>
            <person name="Jeske O."/>
            <person name="Meyerdierks A."/>
            <person name="Storesund J.E."/>
            <person name="Kallscheuer N."/>
            <person name="Luecker S."/>
            <person name="Lage O.M."/>
            <person name="Pohl T."/>
            <person name="Merkel B.J."/>
            <person name="Hornburger P."/>
            <person name="Mueller R.-W."/>
            <person name="Bruemmer F."/>
            <person name="Labrenz M."/>
            <person name="Spormann A.M."/>
            <person name="Op Den Camp H."/>
            <person name="Overmann J."/>
            <person name="Amann R."/>
            <person name="Jetten M.S.M."/>
            <person name="Mascher T."/>
            <person name="Medema M.H."/>
            <person name="Devos D.P."/>
            <person name="Kaster A.-K."/>
            <person name="Ovreas L."/>
            <person name="Rohde M."/>
            <person name="Galperin M.Y."/>
            <person name="Jogler C."/>
        </authorList>
    </citation>
    <scope>NUCLEOTIDE SEQUENCE [LARGE SCALE GENOMIC DNA]</scope>
    <source>
        <strain evidence="2 3">Pla100</strain>
    </source>
</reference>
<name>A0A5C5ZI62_9BACT</name>
<feature type="compositionally biased region" description="Low complexity" evidence="1">
    <location>
        <begin position="63"/>
        <end position="85"/>
    </location>
</feature>
<feature type="compositionally biased region" description="Polar residues" evidence="1">
    <location>
        <begin position="104"/>
        <end position="116"/>
    </location>
</feature>
<protein>
    <recommendedName>
        <fullName evidence="4">Alginate export domain-containing protein</fullName>
    </recommendedName>
</protein>
<evidence type="ECO:0000313" key="2">
    <source>
        <dbReference type="EMBL" id="TWT86233.1"/>
    </source>
</evidence>
<evidence type="ECO:0008006" key="4">
    <source>
        <dbReference type="Google" id="ProtNLM"/>
    </source>
</evidence>
<dbReference type="AlphaFoldDB" id="A0A5C5ZI62"/>
<gene>
    <name evidence="2" type="ORF">Pla100_61430</name>
</gene>
<evidence type="ECO:0000256" key="1">
    <source>
        <dbReference type="SAM" id="MobiDB-lite"/>
    </source>
</evidence>
<feature type="region of interest" description="Disordered" evidence="1">
    <location>
        <begin position="1"/>
        <end position="22"/>
    </location>
</feature>
<dbReference type="RefSeq" id="WP_231603780.1">
    <property type="nucleotide sequence ID" value="NZ_SJPM01000038.1"/>
</dbReference>
<organism evidence="2 3">
    <name type="scientific">Neorhodopirellula pilleata</name>
    <dbReference type="NCBI Taxonomy" id="2714738"/>
    <lineage>
        <taxon>Bacteria</taxon>
        <taxon>Pseudomonadati</taxon>
        <taxon>Planctomycetota</taxon>
        <taxon>Planctomycetia</taxon>
        <taxon>Pirellulales</taxon>
        <taxon>Pirellulaceae</taxon>
        <taxon>Neorhodopirellula</taxon>
    </lineage>
</organism>
<accession>A0A5C5ZI62</accession>
<evidence type="ECO:0000313" key="3">
    <source>
        <dbReference type="Proteomes" id="UP000316213"/>
    </source>
</evidence>
<keyword evidence="3" id="KW-1185">Reference proteome</keyword>
<dbReference type="Proteomes" id="UP000316213">
    <property type="component" value="Unassembled WGS sequence"/>
</dbReference>
<feature type="region of interest" description="Disordered" evidence="1">
    <location>
        <begin position="102"/>
        <end position="128"/>
    </location>
</feature>
<comment type="caution">
    <text evidence="2">The sequence shown here is derived from an EMBL/GenBank/DDBJ whole genome shotgun (WGS) entry which is preliminary data.</text>
</comment>
<proteinExistence type="predicted"/>
<dbReference type="EMBL" id="SJPM01000038">
    <property type="protein sequence ID" value="TWT86233.1"/>
    <property type="molecule type" value="Genomic_DNA"/>
</dbReference>